<dbReference type="FunFam" id="2.60.40.10:FF:000210">
    <property type="entry name" value="Fibronectin type III domain containing 3A"/>
    <property type="match status" value="1"/>
</dbReference>
<dbReference type="Pfam" id="PF00041">
    <property type="entry name" value="fn3"/>
    <property type="match status" value="5"/>
</dbReference>
<evidence type="ECO:0000256" key="4">
    <source>
        <dbReference type="ARBA" id="ARBA00022989"/>
    </source>
</evidence>
<dbReference type="FunFam" id="2.60.40.10:FF:000185">
    <property type="entry name" value="Fibronectin type III domain containing 3A"/>
    <property type="match status" value="1"/>
</dbReference>
<dbReference type="CDD" id="cd00063">
    <property type="entry name" value="FN3"/>
    <property type="match status" value="6"/>
</dbReference>
<dbReference type="GO" id="GO:0005737">
    <property type="term" value="C:cytoplasm"/>
    <property type="evidence" value="ECO:0007669"/>
    <property type="project" value="UniProtKB-ARBA"/>
</dbReference>
<dbReference type="InterPro" id="IPR050617">
    <property type="entry name" value="E3_ligase_FN3/SPRY"/>
</dbReference>
<feature type="domain" description="Fibronectin type-III" evidence="7">
    <location>
        <begin position="485"/>
        <end position="572"/>
    </location>
</feature>
<accession>G3UAM4</accession>
<reference evidence="8 9" key="1">
    <citation type="submission" date="2009-06" db="EMBL/GenBank/DDBJ databases">
        <title>The Genome Sequence of Loxodonta africana (African elephant).</title>
        <authorList>
            <person name="Di Palma F."/>
            <person name="Heiman D."/>
            <person name="Young S."/>
            <person name="Johnson J."/>
            <person name="Lander E.S."/>
            <person name="Lindblad-Toh K."/>
        </authorList>
    </citation>
    <scope>NUCLEOTIDE SEQUENCE [LARGE SCALE GENOMIC DNA]</scope>
    <source>
        <strain evidence="8 9">Isolate ISIS603380</strain>
    </source>
</reference>
<dbReference type="FunFam" id="2.60.40.10:FF:000337">
    <property type="entry name" value="fibronectin type-III domain-containing protein 3A isoform X2"/>
    <property type="match status" value="1"/>
</dbReference>
<feature type="domain" description="Fibronectin type-III" evidence="7">
    <location>
        <begin position="295"/>
        <end position="391"/>
    </location>
</feature>
<sequence>SDIQARAVVLTWSPPSNFINGETDETTTGPELCGYAVLVSSTGKDGKYKSVYVGEETSITVNDLKPATDYYANRVQAEYNSMKGTPSEAESFTTLSCEPDTPNPPRIANRTKNSLTLQWKAPSDNGSKIQSFILEWDEGKGNEEFCQCYTGLQKQFKITKLSPAMGCKFRLLAKNDYGTSSGFSEEVLYYTSGCAPSMPASPVLTKAGVTWLSLQWSKPSGTPSDEGISYILEMEEETSGYGFKPKYDGEDLAYTVKNLRRSTKYKFKVIAYNSEGKSNPSEVVEFTTCPDKPGVPIKPSVKGKIHSHGFKITWDPPKDSGGAAISKYVVEMAEGPNGKRNKWDMIYSGATREHLCDRLNPGCFYRLRVYCISDGGQSAVSESLLVQTPAVPPGPCLPPRLQGRPKAKEIQLRWGPPQVDGGSPISYYGVEMSPVEKDEPREVYQGSEVECTALSVVGAGPFSEVVACVTPPSVPAIVTCLREISDDDIESSHYSPSTCLAISWEKPCDHGSEILAYSIDFGDKQPLTVGKVTSYIIDNLQPDTTYRIRIQALNSLGAGPFSHMIKLKTKPLPPDPPRLECVAFSHQNLKLKWGEGTAKTLSTDSIQYNLQMEDKNGRFVSLYRGPCHTYKVQRLSESTSYKFCIQACNEAGEGPLSQEYVFTTPKSVPAALKAPKIEKINDHICDITWECLQPMKGDPVIYSLQVIVGKDSEFRQIYKGPDSSFRYSSLQLNCEYRFRVCAIRQCQDPVGHQDLVGPYSTTVLF</sequence>
<dbReference type="Ensembl" id="ENSLAFT00000037381.1">
    <property type="protein sequence ID" value="ENSLAFP00000024882.1"/>
    <property type="gene ID" value="ENSLAFG00000016935.3"/>
</dbReference>
<feature type="domain" description="Fibronectin type-III" evidence="7">
    <location>
        <begin position="573"/>
        <end position="667"/>
    </location>
</feature>
<reference evidence="8" key="3">
    <citation type="submission" date="2025-09" db="UniProtKB">
        <authorList>
            <consortium name="Ensembl"/>
        </authorList>
    </citation>
    <scope>IDENTIFICATION</scope>
    <source>
        <strain evidence="8">Isolate ISIS603380</strain>
    </source>
</reference>
<evidence type="ECO:0000256" key="6">
    <source>
        <dbReference type="ARBA" id="ARBA00038207"/>
    </source>
</evidence>
<dbReference type="PRINTS" id="PR00014">
    <property type="entry name" value="FNTYPEIII"/>
</dbReference>
<keyword evidence="9" id="KW-1185">Reference proteome</keyword>
<evidence type="ECO:0000313" key="8">
    <source>
        <dbReference type="Ensembl" id="ENSLAFP00000024882.1"/>
    </source>
</evidence>
<evidence type="ECO:0000256" key="1">
    <source>
        <dbReference type="ARBA" id="ARBA00004167"/>
    </source>
</evidence>
<dbReference type="Proteomes" id="UP000007646">
    <property type="component" value="Unassembled WGS sequence"/>
</dbReference>
<dbReference type="Gene3D" id="2.60.40.10">
    <property type="entry name" value="Immunoglobulins"/>
    <property type="match status" value="8"/>
</dbReference>
<organism evidence="8 9">
    <name type="scientific">Loxodonta africana</name>
    <name type="common">African elephant</name>
    <dbReference type="NCBI Taxonomy" id="9785"/>
    <lineage>
        <taxon>Eukaryota</taxon>
        <taxon>Metazoa</taxon>
        <taxon>Chordata</taxon>
        <taxon>Craniata</taxon>
        <taxon>Vertebrata</taxon>
        <taxon>Euteleostomi</taxon>
        <taxon>Mammalia</taxon>
        <taxon>Eutheria</taxon>
        <taxon>Afrotheria</taxon>
        <taxon>Proboscidea</taxon>
        <taxon>Elephantidae</taxon>
        <taxon>Loxodonta</taxon>
    </lineage>
</organism>
<evidence type="ECO:0000259" key="7">
    <source>
        <dbReference type="PROSITE" id="PS50853"/>
    </source>
</evidence>
<dbReference type="FunFam" id="2.60.40.10:FF:000180">
    <property type="entry name" value="Fibronectin type III domain containing 3A"/>
    <property type="match status" value="1"/>
</dbReference>
<dbReference type="PANTHER" id="PTHR24099:SF9">
    <property type="entry name" value="FIBRONECTIN TYPE-III DOMAIN-CONTAINING PROTEIN 3A"/>
    <property type="match status" value="1"/>
</dbReference>
<dbReference type="HOGENOM" id="CLU_004152_1_0_1"/>
<dbReference type="PROSITE" id="PS50853">
    <property type="entry name" value="FN3"/>
    <property type="match status" value="7"/>
</dbReference>
<keyword evidence="3" id="KW-0677">Repeat</keyword>
<evidence type="ECO:0000313" key="9">
    <source>
        <dbReference type="Proteomes" id="UP000007646"/>
    </source>
</evidence>
<gene>
    <name evidence="8" type="primary">FNDC3A</name>
</gene>
<dbReference type="FunFam" id="2.60.40.10:FF:000373">
    <property type="entry name" value="fibronectin type-III domain-containing protein 3A isoform X1"/>
    <property type="match status" value="1"/>
</dbReference>
<dbReference type="InterPro" id="IPR013783">
    <property type="entry name" value="Ig-like_fold"/>
</dbReference>
<comment type="similarity">
    <text evidence="6">Belongs to the FNDC3 family.</text>
</comment>
<keyword evidence="5" id="KW-0472">Membrane</keyword>
<dbReference type="InterPro" id="IPR003961">
    <property type="entry name" value="FN3_dom"/>
</dbReference>
<evidence type="ECO:0000256" key="2">
    <source>
        <dbReference type="ARBA" id="ARBA00022692"/>
    </source>
</evidence>
<dbReference type="GO" id="GO:0012505">
    <property type="term" value="C:endomembrane system"/>
    <property type="evidence" value="ECO:0007669"/>
    <property type="project" value="UniProtKB-ARBA"/>
</dbReference>
<dbReference type="FunFam" id="2.60.40.10:FF:000175">
    <property type="entry name" value="Fibronectin type III domain containing 3A"/>
    <property type="match status" value="1"/>
</dbReference>
<proteinExistence type="inferred from homology"/>
<dbReference type="AlphaFoldDB" id="G3UAM4"/>
<comment type="subcellular location">
    <subcellularLocation>
        <location evidence="1">Membrane</location>
        <topology evidence="1">Single-pass membrane protein</topology>
    </subcellularLocation>
</comment>
<name>G3UAM4_LOXAF</name>
<dbReference type="InterPro" id="IPR036116">
    <property type="entry name" value="FN3_sf"/>
</dbReference>
<dbReference type="PANTHER" id="PTHR24099">
    <property type="entry name" value="E3 UBIQUITIN-PROTEIN LIGASE TRIM36-RELATED"/>
    <property type="match status" value="1"/>
</dbReference>
<dbReference type="SUPFAM" id="SSF49265">
    <property type="entry name" value="Fibronectin type III"/>
    <property type="match status" value="5"/>
</dbReference>
<feature type="domain" description="Fibronectin type-III" evidence="7">
    <location>
        <begin position="101"/>
        <end position="194"/>
    </location>
</feature>
<evidence type="ECO:0000256" key="3">
    <source>
        <dbReference type="ARBA" id="ARBA00022737"/>
    </source>
</evidence>
<protein>
    <submittedName>
        <fullName evidence="8">Fibronectin type III domain containing 3A</fullName>
    </submittedName>
</protein>
<keyword evidence="4" id="KW-1133">Transmembrane helix</keyword>
<feature type="domain" description="Fibronectin type-III" evidence="7">
    <location>
        <begin position="198"/>
        <end position="291"/>
    </location>
</feature>
<dbReference type="SMART" id="SM00060">
    <property type="entry name" value="FN3"/>
    <property type="match status" value="6"/>
</dbReference>
<feature type="domain" description="Fibronectin type-III" evidence="7">
    <location>
        <begin position="1"/>
        <end position="97"/>
    </location>
</feature>
<feature type="domain" description="Fibronectin type-III" evidence="7">
    <location>
        <begin position="668"/>
        <end position="765"/>
    </location>
</feature>
<dbReference type="GO" id="GO:0016020">
    <property type="term" value="C:membrane"/>
    <property type="evidence" value="ECO:0007669"/>
    <property type="project" value="UniProtKB-SubCell"/>
</dbReference>
<reference evidence="8" key="2">
    <citation type="submission" date="2025-08" db="UniProtKB">
        <authorList>
            <consortium name="Ensembl"/>
        </authorList>
    </citation>
    <scope>IDENTIFICATION</scope>
    <source>
        <strain evidence="8">Isolate ISIS603380</strain>
    </source>
</reference>
<dbReference type="GeneTree" id="ENSGT00940000159319"/>
<evidence type="ECO:0000256" key="5">
    <source>
        <dbReference type="ARBA" id="ARBA00023136"/>
    </source>
</evidence>
<keyword evidence="2" id="KW-0812">Transmembrane</keyword>